<gene>
    <name evidence="1" type="ORF">SAMN02745857_01943</name>
</gene>
<organism evidence="1 2">
    <name type="scientific">Andreprevotia lacus DSM 23236</name>
    <dbReference type="NCBI Taxonomy" id="1121001"/>
    <lineage>
        <taxon>Bacteria</taxon>
        <taxon>Pseudomonadati</taxon>
        <taxon>Pseudomonadota</taxon>
        <taxon>Betaproteobacteria</taxon>
        <taxon>Neisseriales</taxon>
        <taxon>Chitinibacteraceae</taxon>
        <taxon>Andreprevotia</taxon>
    </lineage>
</organism>
<dbReference type="Proteomes" id="UP000192761">
    <property type="component" value="Unassembled WGS sequence"/>
</dbReference>
<dbReference type="EMBL" id="FWXD01000010">
    <property type="protein sequence ID" value="SMC24738.1"/>
    <property type="molecule type" value="Genomic_DNA"/>
</dbReference>
<sequence>MSAPQTQELDDLIARLAQCRFGESHALVCDDALAAALLAALHVQQPGQAVVLDFRTSLLSNLRVWENLILPAWYHGHAELQVLEQRVLAALRPFKLDDEGIAALLDGLPAALSATRKQELVLLRTLVLAPRYVLVEPAWLRRVRQTPLGAELWQAIEATSVVLQLGEGAAPDLPVIGGKRPEQGQE</sequence>
<keyword evidence="2" id="KW-1185">Reference proteome</keyword>
<evidence type="ECO:0000313" key="1">
    <source>
        <dbReference type="EMBL" id="SMC24738.1"/>
    </source>
</evidence>
<protein>
    <submittedName>
        <fullName evidence="1">Uncharacterized protein</fullName>
    </submittedName>
</protein>
<evidence type="ECO:0000313" key="2">
    <source>
        <dbReference type="Proteomes" id="UP000192761"/>
    </source>
</evidence>
<reference evidence="1 2" key="1">
    <citation type="submission" date="2017-04" db="EMBL/GenBank/DDBJ databases">
        <authorList>
            <person name="Afonso C.L."/>
            <person name="Miller P.J."/>
            <person name="Scott M.A."/>
            <person name="Spackman E."/>
            <person name="Goraichik I."/>
            <person name="Dimitrov K.M."/>
            <person name="Suarez D.L."/>
            <person name="Swayne D.E."/>
        </authorList>
    </citation>
    <scope>NUCLEOTIDE SEQUENCE [LARGE SCALE GENOMIC DNA]</scope>
    <source>
        <strain evidence="1 2">DSM 23236</strain>
    </source>
</reference>
<dbReference type="OrthoDB" id="5394618at2"/>
<dbReference type="RefSeq" id="WP_084090603.1">
    <property type="nucleotide sequence ID" value="NZ_FWXD01000010.1"/>
</dbReference>
<accession>A0A1W1XMI1</accession>
<dbReference type="STRING" id="1121001.SAMN02745857_01943"/>
<name>A0A1W1XMI1_9NEIS</name>
<proteinExistence type="predicted"/>
<dbReference type="AlphaFoldDB" id="A0A1W1XMI1"/>